<protein>
    <submittedName>
        <fullName evidence="1">Uncharacterized protein</fullName>
    </submittedName>
</protein>
<evidence type="ECO:0000313" key="2">
    <source>
        <dbReference type="Proteomes" id="UP001229355"/>
    </source>
</evidence>
<dbReference type="Proteomes" id="UP001229355">
    <property type="component" value="Plasmid unnamed"/>
</dbReference>
<keyword evidence="1" id="KW-0614">Plasmid</keyword>
<keyword evidence="2" id="KW-1185">Reference proteome</keyword>
<geneLocation type="plasmid" evidence="1 2">
    <name>unnamed</name>
</geneLocation>
<reference evidence="1 2" key="1">
    <citation type="submission" date="2023-03" db="EMBL/GenBank/DDBJ databases">
        <authorList>
            <person name="Kaur S."/>
            <person name="Espinosa-Saiz D."/>
            <person name="Velazquez E."/>
            <person name="Menendez E."/>
            <person name="diCenzo G.C."/>
        </authorList>
    </citation>
    <scope>NUCLEOTIDE SEQUENCE [LARGE SCALE GENOMIC DNA]</scope>
    <source>
        <strain evidence="1 2">LMG 24692</strain>
        <plasmid evidence="1 2">unnamed</plasmid>
    </source>
</reference>
<sequence>MNDPLGKPFRKLEEGRRVTEILVDALQKLLVEASIAHLSVSKCRRILHLAGAPSAICPYCHTDYEQEGEEILVEDFYPLEGLNSRDIGRMIVIHGMNSRAKGQEEFSWQIANRLRYSAPVLIYKYGWVAIDVQVKWLHRRLEQNPITLHHSPRRRSSWRIPLV</sequence>
<organism evidence="1 2">
    <name type="scientific">Sinorhizobium garamanticum</name>
    <dbReference type="NCBI Taxonomy" id="680247"/>
    <lineage>
        <taxon>Bacteria</taxon>
        <taxon>Pseudomonadati</taxon>
        <taxon>Pseudomonadota</taxon>
        <taxon>Alphaproteobacteria</taxon>
        <taxon>Hyphomicrobiales</taxon>
        <taxon>Rhizobiaceae</taxon>
        <taxon>Sinorhizobium/Ensifer group</taxon>
        <taxon>Sinorhizobium</taxon>
    </lineage>
</organism>
<dbReference type="EMBL" id="CP120375">
    <property type="protein sequence ID" value="WEX91589.1"/>
    <property type="molecule type" value="Genomic_DNA"/>
</dbReference>
<accession>A0ABY8DL05</accession>
<proteinExistence type="predicted"/>
<evidence type="ECO:0000313" key="1">
    <source>
        <dbReference type="EMBL" id="WEX91589.1"/>
    </source>
</evidence>
<dbReference type="RefSeq" id="WP_280663796.1">
    <property type="nucleotide sequence ID" value="NZ_CP120375.1"/>
</dbReference>
<gene>
    <name evidence="1" type="ORF">PZN02_005844</name>
</gene>
<name>A0ABY8DL05_9HYPH</name>